<evidence type="ECO:0000256" key="4">
    <source>
        <dbReference type="SAM" id="MobiDB-lite"/>
    </source>
</evidence>
<dbReference type="GO" id="GO:0000978">
    <property type="term" value="F:RNA polymerase II cis-regulatory region sequence-specific DNA binding"/>
    <property type="evidence" value="ECO:0007669"/>
    <property type="project" value="TreeGrafter"/>
</dbReference>
<dbReference type="GO" id="GO:0000122">
    <property type="term" value="P:negative regulation of transcription by RNA polymerase II"/>
    <property type="evidence" value="ECO:0007669"/>
    <property type="project" value="TreeGrafter"/>
</dbReference>
<dbReference type="InterPro" id="IPR050140">
    <property type="entry name" value="SRY-related_HMG-box_TF-like"/>
</dbReference>
<dbReference type="PANTHER" id="PTHR10270:SF324">
    <property type="entry name" value="SOX DOMAIN-CONTAINING PROTEIN DICHAETE-RELATED"/>
    <property type="match status" value="1"/>
</dbReference>
<organism evidence="6 7">
    <name type="scientific">Pantherophis guttatus</name>
    <name type="common">Corn snake</name>
    <name type="synonym">Elaphe guttata</name>
    <dbReference type="NCBI Taxonomy" id="94885"/>
    <lineage>
        <taxon>Eukaryota</taxon>
        <taxon>Metazoa</taxon>
        <taxon>Chordata</taxon>
        <taxon>Craniata</taxon>
        <taxon>Vertebrata</taxon>
        <taxon>Euteleostomi</taxon>
        <taxon>Lepidosauria</taxon>
        <taxon>Squamata</taxon>
        <taxon>Bifurcata</taxon>
        <taxon>Unidentata</taxon>
        <taxon>Episquamata</taxon>
        <taxon>Toxicofera</taxon>
        <taxon>Serpentes</taxon>
        <taxon>Colubroidea</taxon>
        <taxon>Colubridae</taxon>
        <taxon>Colubrinae</taxon>
        <taxon>Pantherophis</taxon>
    </lineage>
</organism>
<accession>A0A6P9B0T6</accession>
<dbReference type="GO" id="GO:0001228">
    <property type="term" value="F:DNA-binding transcription activator activity, RNA polymerase II-specific"/>
    <property type="evidence" value="ECO:0007669"/>
    <property type="project" value="TreeGrafter"/>
</dbReference>
<dbReference type="PROSITE" id="PS50118">
    <property type="entry name" value="HMG_BOX_2"/>
    <property type="match status" value="1"/>
</dbReference>
<dbReference type="InterPro" id="IPR009071">
    <property type="entry name" value="HMG_box_dom"/>
</dbReference>
<dbReference type="GO" id="GO:0005634">
    <property type="term" value="C:nucleus"/>
    <property type="evidence" value="ECO:0007669"/>
    <property type="project" value="UniProtKB-SubCell"/>
</dbReference>
<dbReference type="Proteomes" id="UP001652622">
    <property type="component" value="Unplaced"/>
</dbReference>
<dbReference type="SUPFAM" id="SSF47095">
    <property type="entry name" value="HMG-box"/>
    <property type="match status" value="1"/>
</dbReference>
<evidence type="ECO:0000256" key="1">
    <source>
        <dbReference type="ARBA" id="ARBA00023125"/>
    </source>
</evidence>
<name>A0A6P9B0T6_PANGU</name>
<gene>
    <name evidence="7" type="primary">SOX15</name>
</gene>
<dbReference type="InterPro" id="IPR036910">
    <property type="entry name" value="HMG_box_dom_sf"/>
</dbReference>
<dbReference type="GeneID" id="117659135"/>
<reference evidence="7" key="1">
    <citation type="submission" date="2025-08" db="UniProtKB">
        <authorList>
            <consortium name="RefSeq"/>
        </authorList>
    </citation>
    <scope>IDENTIFICATION</scope>
    <source>
        <tissue evidence="7">Blood</tissue>
    </source>
</reference>
<keyword evidence="6" id="KW-1185">Reference proteome</keyword>
<evidence type="ECO:0000256" key="3">
    <source>
        <dbReference type="PROSITE-ProRule" id="PRU00267"/>
    </source>
</evidence>
<dbReference type="PANTHER" id="PTHR10270">
    <property type="entry name" value="SOX TRANSCRIPTION FACTOR"/>
    <property type="match status" value="1"/>
</dbReference>
<dbReference type="OrthoDB" id="6247875at2759"/>
<proteinExistence type="predicted"/>
<dbReference type="InParanoid" id="A0A6P9B0T6"/>
<dbReference type="Gene3D" id="1.10.30.10">
    <property type="entry name" value="High mobility group box domain"/>
    <property type="match status" value="1"/>
</dbReference>
<dbReference type="CDD" id="cd22028">
    <property type="entry name" value="HMG-box_SoxA_SoxB_SoxG"/>
    <property type="match status" value="1"/>
</dbReference>
<feature type="domain" description="HMG box" evidence="5">
    <location>
        <begin position="47"/>
        <end position="115"/>
    </location>
</feature>
<feature type="region of interest" description="Disordered" evidence="4">
    <location>
        <begin position="1"/>
        <end position="47"/>
    </location>
</feature>
<dbReference type="KEGG" id="pgut:117659135"/>
<sequence length="246" mass="26182">MFAGFYTPEATPRGWAGAAGAAGPSPPVPAPSPQPEAPPSEARAEKVKRPMNAFMVWSCGQRRRIAQEHPKMHNSEISKRLGAAWKRLDDAQKRPFIDEAKRLRARHMQDYPDYKYRPRRKSRAGREASGGSPAFLPGPSTPLGWTAAYAGSPDVFRGSPGGGYAIGAAAAPCSSLVYGTPTHPAIATMPRKPDSGFQQPLGTFPDTVSVYGLQGCEASDAATPGCLPEYPHQPLGFSSVAPLSPL</sequence>
<evidence type="ECO:0000313" key="7">
    <source>
        <dbReference type="RefSeq" id="XP_034263134.2"/>
    </source>
</evidence>
<keyword evidence="2 3" id="KW-0539">Nucleus</keyword>
<keyword evidence="1 3" id="KW-0238">DNA-binding</keyword>
<feature type="compositionally biased region" description="Pro residues" evidence="4">
    <location>
        <begin position="24"/>
        <end position="38"/>
    </location>
</feature>
<evidence type="ECO:0000313" key="6">
    <source>
        <dbReference type="Proteomes" id="UP001652622"/>
    </source>
</evidence>
<dbReference type="RefSeq" id="XP_034263134.2">
    <property type="nucleotide sequence ID" value="XM_034407243.2"/>
</dbReference>
<dbReference type="AlphaFoldDB" id="A0A6P9B0T6"/>
<feature type="region of interest" description="Disordered" evidence="4">
    <location>
        <begin position="116"/>
        <end position="137"/>
    </location>
</feature>
<feature type="DNA-binding region" description="HMG box" evidence="3">
    <location>
        <begin position="47"/>
        <end position="115"/>
    </location>
</feature>
<dbReference type="GO" id="GO:0030182">
    <property type="term" value="P:neuron differentiation"/>
    <property type="evidence" value="ECO:0007669"/>
    <property type="project" value="TreeGrafter"/>
</dbReference>
<evidence type="ECO:0000259" key="5">
    <source>
        <dbReference type="PROSITE" id="PS50118"/>
    </source>
</evidence>
<evidence type="ECO:0000256" key="2">
    <source>
        <dbReference type="ARBA" id="ARBA00023242"/>
    </source>
</evidence>
<dbReference type="SMART" id="SM00398">
    <property type="entry name" value="HMG"/>
    <property type="match status" value="1"/>
</dbReference>
<protein>
    <submittedName>
        <fullName evidence="7">Protein SOX-15 isoform X1</fullName>
    </submittedName>
</protein>
<dbReference type="Pfam" id="PF00505">
    <property type="entry name" value="HMG_box"/>
    <property type="match status" value="1"/>
</dbReference>
<dbReference type="GO" id="GO:0007420">
    <property type="term" value="P:brain development"/>
    <property type="evidence" value="ECO:0007669"/>
    <property type="project" value="TreeGrafter"/>
</dbReference>